<organism evidence="4 5">
    <name type="scientific">Vibrio ishigakensis</name>
    <dbReference type="NCBI Taxonomy" id="1481914"/>
    <lineage>
        <taxon>Bacteria</taxon>
        <taxon>Pseudomonadati</taxon>
        <taxon>Pseudomonadota</taxon>
        <taxon>Gammaproteobacteria</taxon>
        <taxon>Vibrionales</taxon>
        <taxon>Vibrionaceae</taxon>
        <taxon>Vibrio</taxon>
    </lineage>
</organism>
<feature type="repeat" description="ANK" evidence="3">
    <location>
        <begin position="158"/>
        <end position="190"/>
    </location>
</feature>
<evidence type="ECO:0000313" key="5">
    <source>
        <dbReference type="Proteomes" id="UP000031671"/>
    </source>
</evidence>
<dbReference type="Gene3D" id="1.25.40.20">
    <property type="entry name" value="Ankyrin repeat-containing domain"/>
    <property type="match status" value="2"/>
</dbReference>
<comment type="caution">
    <text evidence="4">The sequence shown here is derived from an EMBL/GenBank/DDBJ whole genome shotgun (WGS) entry which is preliminary data.</text>
</comment>
<evidence type="ECO:0000313" key="4">
    <source>
        <dbReference type="EMBL" id="GAM57369.1"/>
    </source>
</evidence>
<dbReference type="Pfam" id="PF12796">
    <property type="entry name" value="Ank_2"/>
    <property type="match status" value="1"/>
</dbReference>
<dbReference type="Pfam" id="PF13637">
    <property type="entry name" value="Ank_4"/>
    <property type="match status" value="1"/>
</dbReference>
<evidence type="ECO:0000256" key="2">
    <source>
        <dbReference type="ARBA" id="ARBA00023043"/>
    </source>
</evidence>
<keyword evidence="1" id="KW-0677">Repeat</keyword>
<reference evidence="4 5" key="2">
    <citation type="submission" date="2015-01" db="EMBL/GenBank/DDBJ databases">
        <authorList>
            <consortium name="NBRP consortium"/>
            <person name="Sawabe T."/>
            <person name="Meirelles P."/>
            <person name="Feng G."/>
            <person name="Sayaka M."/>
            <person name="Hattori M."/>
            <person name="Ohkuma M."/>
        </authorList>
    </citation>
    <scope>NUCLEOTIDE SEQUENCE [LARGE SCALE GENOMIC DNA]</scope>
    <source>
        <strain evidence="5">JCM 19231</strain>
    </source>
</reference>
<keyword evidence="2 3" id="KW-0040">ANK repeat</keyword>
<evidence type="ECO:0000256" key="1">
    <source>
        <dbReference type="ARBA" id="ARBA00022737"/>
    </source>
</evidence>
<dbReference type="PROSITE" id="PS50088">
    <property type="entry name" value="ANK_REPEAT"/>
    <property type="match status" value="2"/>
</dbReference>
<gene>
    <name evidence="4" type="ORF">JCM19231_3371</name>
</gene>
<dbReference type="AlphaFoldDB" id="A0A0B8P344"/>
<dbReference type="SUPFAM" id="SSF48403">
    <property type="entry name" value="Ankyrin repeat"/>
    <property type="match status" value="1"/>
</dbReference>
<evidence type="ECO:0000256" key="3">
    <source>
        <dbReference type="PROSITE-ProRule" id="PRU00023"/>
    </source>
</evidence>
<dbReference type="InterPro" id="IPR036770">
    <property type="entry name" value="Ankyrin_rpt-contain_sf"/>
</dbReference>
<protein>
    <submittedName>
        <fullName evidence="4">Uncharacterized protein</fullName>
    </submittedName>
</protein>
<dbReference type="PANTHER" id="PTHR24171">
    <property type="entry name" value="ANKYRIN REPEAT DOMAIN-CONTAINING PROTEIN 39-RELATED"/>
    <property type="match status" value="1"/>
</dbReference>
<name>A0A0B8P344_9VIBR</name>
<accession>A0A0B8P344</accession>
<dbReference type="SMART" id="SM00248">
    <property type="entry name" value="ANK"/>
    <property type="match status" value="4"/>
</dbReference>
<sequence>MSAQDFNDFGPNPEDKAAIADIAEINRLFDERTERINQQAATDSAIFSALVLDTESSDKQKLEKIKLLIESGSDVNAVSPVLKVGSDFHTALLVAARNGNYEIAKALLDAGADQTIPGNYMAAIPLHKAAYFGRADMLKLLSQYEGFDEVKDAMGPNNGYTPLHDAIWHGHTEAAKVLIEAGADTSIVAYDGLTPKDLAQQFGYQDIVELIDEAK</sequence>
<proteinExistence type="predicted"/>
<keyword evidence="5" id="KW-1185">Reference proteome</keyword>
<dbReference type="InterPro" id="IPR002110">
    <property type="entry name" value="Ankyrin_rpt"/>
</dbReference>
<reference evidence="4 5" key="1">
    <citation type="submission" date="2015-01" db="EMBL/GenBank/DDBJ databases">
        <title>Vibrio sp. C1 JCM 19231 whole genome shotgun sequence.</title>
        <authorList>
            <person name="Sawabe T."/>
            <person name="Meirelles P."/>
            <person name="Feng G."/>
            <person name="Sayaka M."/>
            <person name="Hattori M."/>
            <person name="Ohkuma M."/>
        </authorList>
    </citation>
    <scope>NUCLEOTIDE SEQUENCE [LARGE SCALE GENOMIC DNA]</scope>
    <source>
        <strain evidence="5">JCM 19231</strain>
    </source>
</reference>
<dbReference type="EMBL" id="BBRZ01000052">
    <property type="protein sequence ID" value="GAM57369.1"/>
    <property type="molecule type" value="Genomic_DNA"/>
</dbReference>
<dbReference type="Proteomes" id="UP000031671">
    <property type="component" value="Unassembled WGS sequence"/>
</dbReference>
<feature type="repeat" description="ANK" evidence="3">
    <location>
        <begin position="87"/>
        <end position="119"/>
    </location>
</feature>
<dbReference type="PROSITE" id="PS50297">
    <property type="entry name" value="ANK_REP_REGION"/>
    <property type="match status" value="2"/>
</dbReference>